<gene>
    <name evidence="1" type="ORF">Psal009_02575</name>
</gene>
<dbReference type="AlphaFoldDB" id="A0A9Q6LRZ3"/>
<sequence length="53" mass="6178">MLAQHFKNIAHHSAAAFDVAAKVEYILDSPPYLSTINYLEETERVYRVEKKLR</sequence>
<organism evidence="1 2">
    <name type="scientific">Piscirickettsia salmonis</name>
    <dbReference type="NCBI Taxonomy" id="1238"/>
    <lineage>
        <taxon>Bacteria</taxon>
        <taxon>Pseudomonadati</taxon>
        <taxon>Pseudomonadota</taxon>
        <taxon>Gammaproteobacteria</taxon>
        <taxon>Thiotrichales</taxon>
        <taxon>Piscirickettsiaceae</taxon>
        <taxon>Piscirickettsia</taxon>
    </lineage>
</organism>
<protein>
    <submittedName>
        <fullName evidence="1">Uncharacterized protein</fullName>
    </submittedName>
</protein>
<proteinExistence type="predicted"/>
<accession>A0A9Q6LRZ3</accession>
<evidence type="ECO:0000313" key="1">
    <source>
        <dbReference type="EMBL" id="QGO06660.1"/>
    </source>
</evidence>
<name>A0A9Q6LRZ3_PISSA</name>
<keyword evidence="2" id="KW-1185">Reference proteome</keyword>
<evidence type="ECO:0000313" key="2">
    <source>
        <dbReference type="Proteomes" id="UP000422232"/>
    </source>
</evidence>
<dbReference type="EMBL" id="CP038908">
    <property type="protein sequence ID" value="QGO06660.1"/>
    <property type="molecule type" value="Genomic_DNA"/>
</dbReference>
<dbReference type="GeneID" id="66740286"/>
<dbReference type="Proteomes" id="UP000422232">
    <property type="component" value="Chromosome"/>
</dbReference>
<dbReference type="RefSeq" id="WP_016210193.1">
    <property type="nucleotide sequence ID" value="NZ_CP012413.1"/>
</dbReference>
<reference evidence="1 2" key="1">
    <citation type="submission" date="2019-04" db="EMBL/GenBank/DDBJ databases">
        <title>Complete genome sequencing of Piscirickettsia salmonis strain Psal-009.</title>
        <authorList>
            <person name="Schober I."/>
            <person name="Bunk B."/>
            <person name="Sproer C."/>
            <person name="Carril G.P."/>
            <person name="Riedel T."/>
            <person name="Flores-Herrera P.A."/>
            <person name="Nourdin-Galindo G."/>
            <person name="Marshall S.H."/>
            <person name="Overmann J."/>
        </authorList>
    </citation>
    <scope>NUCLEOTIDE SEQUENCE [LARGE SCALE GENOMIC DNA]</scope>
    <source>
        <strain evidence="1 2">Psal-009</strain>
    </source>
</reference>